<evidence type="ECO:0000256" key="1">
    <source>
        <dbReference type="SAM" id="Phobius"/>
    </source>
</evidence>
<feature type="transmembrane region" description="Helical" evidence="1">
    <location>
        <begin position="85"/>
        <end position="104"/>
    </location>
</feature>
<keyword evidence="3" id="KW-1185">Reference proteome</keyword>
<dbReference type="RefSeq" id="WP_156381139.1">
    <property type="nucleotide sequence ID" value="NZ_BAABEG010000001.1"/>
</dbReference>
<name>A0A7X0KMD5_9HYPH</name>
<dbReference type="AlphaFoldDB" id="A0A7X0KMD5"/>
<gene>
    <name evidence="2" type="ORF">GGR00_003724</name>
</gene>
<comment type="caution">
    <text evidence="2">The sequence shown here is derived from an EMBL/GenBank/DDBJ whole genome shotgun (WGS) entry which is preliminary data.</text>
</comment>
<feature type="transmembrane region" description="Helical" evidence="1">
    <location>
        <begin position="43"/>
        <end position="64"/>
    </location>
</feature>
<dbReference type="EMBL" id="JACHOU010000010">
    <property type="protein sequence ID" value="MBB6355919.1"/>
    <property type="molecule type" value="Genomic_DNA"/>
</dbReference>
<keyword evidence="1" id="KW-0472">Membrane</keyword>
<protein>
    <submittedName>
        <fullName evidence="2">Putative membrane protein</fullName>
    </submittedName>
</protein>
<sequence length="164" mass="18356">MTAVIAWILVSSCASLGPIVGNNMSTSDTPIRAEANSSVVARNYAFILVGGVFFPLLIVAHFIARKRSRQPVGFEQSHYQFQYRTTSVTLIILLALCVIWILLVSRMSPTTPLEAAQYQMKFSFVSQIGWLGFVWTAIRAIRGIYLSGANRTIQNSKTLWVWPR</sequence>
<keyword evidence="1" id="KW-0812">Transmembrane</keyword>
<accession>A0A7X0KMD5</accession>
<proteinExistence type="predicted"/>
<reference evidence="2 3" key="1">
    <citation type="submission" date="2020-08" db="EMBL/GenBank/DDBJ databases">
        <title>Genomic Encyclopedia of Type Strains, Phase IV (KMG-IV): sequencing the most valuable type-strain genomes for metagenomic binning, comparative biology and taxonomic classification.</title>
        <authorList>
            <person name="Goeker M."/>
        </authorList>
    </citation>
    <scope>NUCLEOTIDE SEQUENCE [LARGE SCALE GENOMIC DNA]</scope>
    <source>
        <strain evidence="2 3">DSM 7051</strain>
    </source>
</reference>
<dbReference type="Proteomes" id="UP000536262">
    <property type="component" value="Unassembled WGS sequence"/>
</dbReference>
<organism evidence="2 3">
    <name type="scientific">Aminobacter aganoensis</name>
    <dbReference type="NCBI Taxonomy" id="83264"/>
    <lineage>
        <taxon>Bacteria</taxon>
        <taxon>Pseudomonadati</taxon>
        <taxon>Pseudomonadota</taxon>
        <taxon>Alphaproteobacteria</taxon>
        <taxon>Hyphomicrobiales</taxon>
        <taxon>Phyllobacteriaceae</taxon>
        <taxon>Aminobacter</taxon>
    </lineage>
</organism>
<keyword evidence="1" id="KW-1133">Transmembrane helix</keyword>
<feature type="transmembrane region" description="Helical" evidence="1">
    <location>
        <begin position="124"/>
        <end position="141"/>
    </location>
</feature>
<evidence type="ECO:0000313" key="2">
    <source>
        <dbReference type="EMBL" id="MBB6355919.1"/>
    </source>
</evidence>
<evidence type="ECO:0000313" key="3">
    <source>
        <dbReference type="Proteomes" id="UP000536262"/>
    </source>
</evidence>